<feature type="compositionally biased region" description="Low complexity" evidence="7">
    <location>
        <begin position="1"/>
        <end position="15"/>
    </location>
</feature>
<dbReference type="HAMAP" id="MF_01151">
    <property type="entry name" value="GrpE"/>
    <property type="match status" value="1"/>
</dbReference>
<dbReference type="Gene3D" id="3.90.20.20">
    <property type="match status" value="1"/>
</dbReference>
<dbReference type="FunFam" id="2.30.22.10:FF:000002">
    <property type="entry name" value="GrpE protein homolog"/>
    <property type="match status" value="1"/>
</dbReference>
<proteinExistence type="inferred from homology"/>
<keyword evidence="6" id="KW-0175">Coiled coil</keyword>
<dbReference type="CDD" id="cd00446">
    <property type="entry name" value="GrpE"/>
    <property type="match status" value="1"/>
</dbReference>
<evidence type="ECO:0000256" key="1">
    <source>
        <dbReference type="ARBA" id="ARBA00004305"/>
    </source>
</evidence>
<feature type="coiled-coil region" evidence="6">
    <location>
        <begin position="150"/>
        <end position="188"/>
    </location>
</feature>
<dbReference type="GO" id="GO:0000774">
    <property type="term" value="F:adenyl-nucleotide exchange factor activity"/>
    <property type="evidence" value="ECO:0007669"/>
    <property type="project" value="InterPro"/>
</dbReference>
<accession>A0A9D4V7P7</accession>
<keyword evidence="4" id="KW-0496">Mitochondrion</keyword>
<dbReference type="Pfam" id="PF01025">
    <property type="entry name" value="GrpE"/>
    <property type="match status" value="1"/>
</dbReference>
<dbReference type="AlphaFoldDB" id="A0A9D4V7P7"/>
<dbReference type="PRINTS" id="PR00773">
    <property type="entry name" value="GRPEPROTEIN"/>
</dbReference>
<feature type="region of interest" description="Disordered" evidence="7">
    <location>
        <begin position="1"/>
        <end position="24"/>
    </location>
</feature>
<comment type="function">
    <text evidence="4">Essential component of the PAM complex, a complex required for the translocation of transit peptide-containing proteins from the inner membrane into the mitochondrial matrix in an ATP-dependent manner.</text>
</comment>
<dbReference type="InterPro" id="IPR009012">
    <property type="entry name" value="GrpE_head"/>
</dbReference>
<dbReference type="PROSITE" id="PS01071">
    <property type="entry name" value="GRPE"/>
    <property type="match status" value="1"/>
</dbReference>
<keyword evidence="9" id="KW-1185">Reference proteome</keyword>
<dbReference type="GO" id="GO:0001405">
    <property type="term" value="C:PAM complex, Tim23 associated import motor"/>
    <property type="evidence" value="ECO:0007669"/>
    <property type="project" value="TreeGrafter"/>
</dbReference>
<dbReference type="SUPFAM" id="SSF58014">
    <property type="entry name" value="Coiled-coil domain of nucleotide exchange factor GrpE"/>
    <property type="match status" value="1"/>
</dbReference>
<dbReference type="GO" id="GO:0051082">
    <property type="term" value="F:unfolded protein binding"/>
    <property type="evidence" value="ECO:0007669"/>
    <property type="project" value="TreeGrafter"/>
</dbReference>
<dbReference type="PANTHER" id="PTHR21237">
    <property type="entry name" value="GRPE PROTEIN"/>
    <property type="match status" value="1"/>
</dbReference>
<dbReference type="Gene3D" id="2.30.22.10">
    <property type="entry name" value="Head domain of nucleotide exchange factor GrpE"/>
    <property type="match status" value="1"/>
</dbReference>
<protein>
    <recommendedName>
        <fullName evidence="4">GrpE protein homolog</fullName>
    </recommendedName>
</protein>
<evidence type="ECO:0000256" key="7">
    <source>
        <dbReference type="SAM" id="MobiDB-lite"/>
    </source>
</evidence>
<comment type="similarity">
    <text evidence="2 5">Belongs to the GrpE family.</text>
</comment>
<dbReference type="InterPro" id="IPR000740">
    <property type="entry name" value="GrpE"/>
</dbReference>
<dbReference type="GO" id="GO:0030150">
    <property type="term" value="P:protein import into mitochondrial matrix"/>
    <property type="evidence" value="ECO:0007669"/>
    <property type="project" value="TreeGrafter"/>
</dbReference>
<keyword evidence="3 4" id="KW-0143">Chaperone</keyword>
<comment type="caution">
    <text evidence="8">The sequence shown here is derived from an EMBL/GenBank/DDBJ whole genome shotgun (WGS) entry which is preliminary data.</text>
</comment>
<dbReference type="GO" id="GO:0051087">
    <property type="term" value="F:protein-folding chaperone binding"/>
    <property type="evidence" value="ECO:0007669"/>
    <property type="project" value="InterPro"/>
</dbReference>
<dbReference type="EMBL" id="JABFUD020000004">
    <property type="protein sequence ID" value="KAI5081049.1"/>
    <property type="molecule type" value="Genomic_DNA"/>
</dbReference>
<dbReference type="SUPFAM" id="SSF51064">
    <property type="entry name" value="Head domain of nucleotide exchange factor GrpE"/>
    <property type="match status" value="1"/>
</dbReference>
<dbReference type="OrthoDB" id="201635at2759"/>
<reference evidence="8" key="1">
    <citation type="submission" date="2021-01" db="EMBL/GenBank/DDBJ databases">
        <title>Adiantum capillus-veneris genome.</title>
        <authorList>
            <person name="Fang Y."/>
            <person name="Liao Q."/>
        </authorList>
    </citation>
    <scope>NUCLEOTIDE SEQUENCE</scope>
    <source>
        <strain evidence="8">H3</strain>
        <tissue evidence="8">Leaf</tissue>
    </source>
</reference>
<comment type="subcellular location">
    <subcellularLocation>
        <location evidence="1 4">Mitochondrion matrix</location>
    </subcellularLocation>
</comment>
<dbReference type="GO" id="GO:0006457">
    <property type="term" value="P:protein folding"/>
    <property type="evidence" value="ECO:0007669"/>
    <property type="project" value="InterPro"/>
</dbReference>
<evidence type="ECO:0000256" key="5">
    <source>
        <dbReference type="RuleBase" id="RU004478"/>
    </source>
</evidence>
<evidence type="ECO:0000313" key="8">
    <source>
        <dbReference type="EMBL" id="KAI5081049.1"/>
    </source>
</evidence>
<feature type="region of interest" description="Disordered" evidence="7">
    <location>
        <begin position="86"/>
        <end position="141"/>
    </location>
</feature>
<evidence type="ECO:0000313" key="9">
    <source>
        <dbReference type="Proteomes" id="UP000886520"/>
    </source>
</evidence>
<name>A0A9D4V7P7_ADICA</name>
<organism evidence="8 9">
    <name type="scientific">Adiantum capillus-veneris</name>
    <name type="common">Maidenhair fern</name>
    <dbReference type="NCBI Taxonomy" id="13818"/>
    <lineage>
        <taxon>Eukaryota</taxon>
        <taxon>Viridiplantae</taxon>
        <taxon>Streptophyta</taxon>
        <taxon>Embryophyta</taxon>
        <taxon>Tracheophyta</taxon>
        <taxon>Polypodiopsida</taxon>
        <taxon>Polypodiidae</taxon>
        <taxon>Polypodiales</taxon>
        <taxon>Pteridineae</taxon>
        <taxon>Pteridaceae</taxon>
        <taxon>Vittarioideae</taxon>
        <taxon>Adiantum</taxon>
    </lineage>
</organism>
<sequence length="318" mass="34671">MGTAAAIRSARSSLSHLRRSCHPGRSFSTAVSLQRLSSSGGRTSLSQSSPFSEWLRLLSSGGRTSLSNLQYERAPMAQVVTFSSAASPISEKDGNPDSSVEENSVSGDEKVEPVIETKEEPTSPEANKEEAAESKEESKKVDKEALLNAIGELEVLISEKQSQLVELKERAETTKAELENVRTRSQREADNTKKYAIQDFAKALLDIGDNLGRALMTIPANVRNELLTDQSEAGKQLKSLVEGLITTEKELMKVLKKFGVEKFEPVGQQFDPNSHLALFEVPDPSKEAGTVSMVAKVGYMLHDRVLRPAEVGVVKSPE</sequence>
<dbReference type="PANTHER" id="PTHR21237:SF23">
    <property type="entry name" value="GRPE PROTEIN HOMOLOG, MITOCHONDRIAL"/>
    <property type="match status" value="1"/>
</dbReference>
<evidence type="ECO:0000256" key="4">
    <source>
        <dbReference type="RuleBase" id="RU000640"/>
    </source>
</evidence>
<dbReference type="InterPro" id="IPR013805">
    <property type="entry name" value="GrpE_CC"/>
</dbReference>
<feature type="compositionally biased region" description="Basic and acidic residues" evidence="7">
    <location>
        <begin position="107"/>
        <end position="141"/>
    </location>
</feature>
<gene>
    <name evidence="8" type="ORF">GOP47_0004232</name>
</gene>
<feature type="compositionally biased region" description="Polar residues" evidence="7">
    <location>
        <begin position="96"/>
        <end position="106"/>
    </location>
</feature>
<dbReference type="Proteomes" id="UP000886520">
    <property type="component" value="Chromosome 4"/>
</dbReference>
<evidence type="ECO:0000256" key="2">
    <source>
        <dbReference type="ARBA" id="ARBA00009054"/>
    </source>
</evidence>
<dbReference type="GO" id="GO:0042803">
    <property type="term" value="F:protein homodimerization activity"/>
    <property type="evidence" value="ECO:0007669"/>
    <property type="project" value="InterPro"/>
</dbReference>
<evidence type="ECO:0000256" key="6">
    <source>
        <dbReference type="SAM" id="Coils"/>
    </source>
</evidence>
<evidence type="ECO:0000256" key="3">
    <source>
        <dbReference type="ARBA" id="ARBA00023186"/>
    </source>
</evidence>